<dbReference type="NCBIfam" id="TIGR00095">
    <property type="entry name" value="16S rRNA (guanine(966)-N(2))-methyltransferase RsmD"/>
    <property type="match status" value="1"/>
</dbReference>
<proteinExistence type="predicted"/>
<name>A0A1G9BVR3_9FIRM</name>
<sequence>MRIIAGKARGLRLMAPKDLQVRPTSDRVKESIFNIIQNSLYDSIVIDLFAGTGNLGIEALSRNAQKAYFVEQSKTNIEIIKENLNKTRFTEIGEVINGDVIFSIHKLALKGVQGDIIFMDPPYNQGWPIKVLEEIYKKQIVTSSGIIIVEHDKNENLLDEVHGLFRFRKKDYGNTTMSFYKLREEI</sequence>
<dbReference type="InterPro" id="IPR004398">
    <property type="entry name" value="RNA_MeTrfase_RsmD"/>
</dbReference>
<dbReference type="Gene3D" id="3.40.50.150">
    <property type="entry name" value="Vaccinia Virus protein VP39"/>
    <property type="match status" value="1"/>
</dbReference>
<dbReference type="AlphaFoldDB" id="A0A1G9BVR3"/>
<gene>
    <name evidence="3" type="ORF">SAMN05660472_01283</name>
</gene>
<dbReference type="CDD" id="cd02440">
    <property type="entry name" value="AdoMet_MTases"/>
    <property type="match status" value="1"/>
</dbReference>
<dbReference type="PIRSF" id="PIRSF004553">
    <property type="entry name" value="CHP00095"/>
    <property type="match status" value="1"/>
</dbReference>
<keyword evidence="4" id="KW-1185">Reference proteome</keyword>
<dbReference type="OrthoDB" id="9803017at2"/>
<dbReference type="PANTHER" id="PTHR43542:SF1">
    <property type="entry name" value="METHYLTRANSFERASE"/>
    <property type="match status" value="1"/>
</dbReference>
<evidence type="ECO:0000313" key="3">
    <source>
        <dbReference type="EMBL" id="SDK43463.1"/>
    </source>
</evidence>
<reference evidence="3 4" key="1">
    <citation type="submission" date="2016-10" db="EMBL/GenBank/DDBJ databases">
        <authorList>
            <person name="de Groot N.N."/>
        </authorList>
    </citation>
    <scope>NUCLEOTIDE SEQUENCE [LARGE SCALE GENOMIC DNA]</scope>
    <source>
        <strain evidence="3 4">DSM 18346</strain>
    </source>
</reference>
<dbReference type="STRING" id="393762.SAMN05660472_01283"/>
<dbReference type="EMBL" id="FNFP01000002">
    <property type="protein sequence ID" value="SDK43463.1"/>
    <property type="molecule type" value="Genomic_DNA"/>
</dbReference>
<dbReference type="InterPro" id="IPR029063">
    <property type="entry name" value="SAM-dependent_MTases_sf"/>
</dbReference>
<keyword evidence="2 3" id="KW-0808">Transferase</keyword>
<dbReference type="GO" id="GO:0003676">
    <property type="term" value="F:nucleic acid binding"/>
    <property type="evidence" value="ECO:0007669"/>
    <property type="project" value="InterPro"/>
</dbReference>
<dbReference type="PANTHER" id="PTHR43542">
    <property type="entry name" value="METHYLTRANSFERASE"/>
    <property type="match status" value="1"/>
</dbReference>
<dbReference type="GO" id="GO:0008168">
    <property type="term" value="F:methyltransferase activity"/>
    <property type="evidence" value="ECO:0007669"/>
    <property type="project" value="UniProtKB-KW"/>
</dbReference>
<evidence type="ECO:0000313" key="4">
    <source>
        <dbReference type="Proteomes" id="UP000198718"/>
    </source>
</evidence>
<dbReference type="RefSeq" id="WP_090552180.1">
    <property type="nucleotide sequence ID" value="NZ_FNFP01000002.1"/>
</dbReference>
<accession>A0A1G9BVR3</accession>
<dbReference type="PROSITE" id="PS00092">
    <property type="entry name" value="N6_MTASE"/>
    <property type="match status" value="1"/>
</dbReference>
<organism evidence="3 4">
    <name type="scientific">Natronincola ferrireducens</name>
    <dbReference type="NCBI Taxonomy" id="393762"/>
    <lineage>
        <taxon>Bacteria</taxon>
        <taxon>Bacillati</taxon>
        <taxon>Bacillota</taxon>
        <taxon>Clostridia</taxon>
        <taxon>Peptostreptococcales</taxon>
        <taxon>Natronincolaceae</taxon>
        <taxon>Natronincola</taxon>
    </lineage>
</organism>
<dbReference type="Proteomes" id="UP000198718">
    <property type="component" value="Unassembled WGS sequence"/>
</dbReference>
<dbReference type="SUPFAM" id="SSF53335">
    <property type="entry name" value="S-adenosyl-L-methionine-dependent methyltransferases"/>
    <property type="match status" value="1"/>
</dbReference>
<dbReference type="Pfam" id="PF03602">
    <property type="entry name" value="Cons_hypoth95"/>
    <property type="match status" value="1"/>
</dbReference>
<evidence type="ECO:0000256" key="2">
    <source>
        <dbReference type="ARBA" id="ARBA00022679"/>
    </source>
</evidence>
<dbReference type="GO" id="GO:0031167">
    <property type="term" value="P:rRNA methylation"/>
    <property type="evidence" value="ECO:0007669"/>
    <property type="project" value="InterPro"/>
</dbReference>
<keyword evidence="1 3" id="KW-0489">Methyltransferase</keyword>
<protein>
    <submittedName>
        <fullName evidence="3">16S rRNA (Guanine(966)-N(2))-methyltransferase RsmD</fullName>
    </submittedName>
</protein>
<evidence type="ECO:0000256" key="1">
    <source>
        <dbReference type="ARBA" id="ARBA00022603"/>
    </source>
</evidence>
<dbReference type="InterPro" id="IPR002052">
    <property type="entry name" value="DNA_methylase_N6_adenine_CS"/>
</dbReference>